<comment type="similarity">
    <text evidence="2 6">Belongs to the enoyl-CoA hydratase/isomerase family.</text>
</comment>
<organism evidence="8 9">
    <name type="scientific">Apostasia shenzhenica</name>
    <dbReference type="NCBI Taxonomy" id="1088818"/>
    <lineage>
        <taxon>Eukaryota</taxon>
        <taxon>Viridiplantae</taxon>
        <taxon>Streptophyta</taxon>
        <taxon>Embryophyta</taxon>
        <taxon>Tracheophyta</taxon>
        <taxon>Spermatophyta</taxon>
        <taxon>Magnoliopsida</taxon>
        <taxon>Liliopsida</taxon>
        <taxon>Asparagales</taxon>
        <taxon>Orchidaceae</taxon>
        <taxon>Apostasioideae</taxon>
        <taxon>Apostasia</taxon>
    </lineage>
</organism>
<dbReference type="Gene3D" id="3.90.226.10">
    <property type="entry name" value="2-enoyl-CoA Hydratase, Chain A, domain 1"/>
    <property type="match status" value="1"/>
</dbReference>
<dbReference type="EC" id="3.1.2.4" evidence="6"/>
<name>A0A2I0B9N6_9ASPA</name>
<dbReference type="GO" id="GO:0005739">
    <property type="term" value="C:mitochondrion"/>
    <property type="evidence" value="ECO:0007669"/>
    <property type="project" value="UniProtKB-SubCell"/>
</dbReference>
<dbReference type="NCBIfam" id="NF004127">
    <property type="entry name" value="PRK05617.1"/>
    <property type="match status" value="1"/>
</dbReference>
<evidence type="ECO:0000256" key="5">
    <source>
        <dbReference type="ARBA" id="ARBA00023128"/>
    </source>
</evidence>
<protein>
    <recommendedName>
        <fullName evidence="6">3-hydroxyisobutyryl-CoA hydrolase</fullName>
        <shortName evidence="6">HIB-CoA hydrolase</shortName>
        <shortName evidence="6">HIBYL-CoA-H</shortName>
        <ecNumber evidence="6">3.1.2.4</ecNumber>
    </recommendedName>
    <alternativeName>
        <fullName evidence="6">3-hydroxyisobutyryl-coenzyme A hydrolase</fullName>
    </alternativeName>
</protein>
<evidence type="ECO:0000256" key="6">
    <source>
        <dbReference type="RuleBase" id="RU369070"/>
    </source>
</evidence>
<sequence length="435" mass="47728">MQLVSRVLTALTALAQPPSRLSAIVGLKPFRAATPSPPAGLFDCCYLHRAFSTMAGDAEDFVKGRVFPNGVAVITLDRPKTLNAMNLAMDLKYKDLLDQWETNQDVRCILVESSSPRAFSAGGDVKGIATKREMSEIIKVFTAEYTLICKIHEYKKPYICFMDGVTMGFGIGLSGHGRYRVVTERTLLAMPENGIGLFPDVGFAYIAARTPGGGAVGSYLAMTGKRISSPADALYIGVGTHYVSSRNLASLKDALLSRNLSDDPHKDVQLVLKEYKEEPQTEPQLKMLLRHIASTFGSDWSVCQIVDELKKHQSSTDAAVADWASDALLGLGRGAPFSLCITQRHYSRVASAHGNDRDLLSTLNGVMKTEYRLALRSSIRNDFAEGVRAVLVDKDQQPKWNPPSVEDVDMNEVESLFDPLPPGDELKVRINEENN</sequence>
<accession>A0A2I0B9N6</accession>
<keyword evidence="5" id="KW-0496">Mitochondrion</keyword>
<evidence type="ECO:0000313" key="9">
    <source>
        <dbReference type="Proteomes" id="UP000236161"/>
    </source>
</evidence>
<dbReference type="InterPro" id="IPR029045">
    <property type="entry name" value="ClpP/crotonase-like_dom_sf"/>
</dbReference>
<keyword evidence="3 6" id="KW-0378">Hydrolase</keyword>
<dbReference type="CDD" id="cd06558">
    <property type="entry name" value="crotonase-like"/>
    <property type="match status" value="1"/>
</dbReference>
<evidence type="ECO:0000259" key="7">
    <source>
        <dbReference type="Pfam" id="PF16113"/>
    </source>
</evidence>
<dbReference type="GO" id="GO:0003860">
    <property type="term" value="F:3-hydroxyisobutyryl-CoA hydrolase activity"/>
    <property type="evidence" value="ECO:0007669"/>
    <property type="project" value="UniProtKB-UniRule"/>
</dbReference>
<gene>
    <name evidence="8" type="ORF">AXF42_Ash007259</name>
</gene>
<evidence type="ECO:0000256" key="2">
    <source>
        <dbReference type="ARBA" id="ARBA00005254"/>
    </source>
</evidence>
<dbReference type="GO" id="GO:0005829">
    <property type="term" value="C:cytosol"/>
    <property type="evidence" value="ECO:0007669"/>
    <property type="project" value="TreeGrafter"/>
</dbReference>
<dbReference type="Pfam" id="PF16113">
    <property type="entry name" value="ECH_2"/>
    <property type="match status" value="1"/>
</dbReference>
<dbReference type="GO" id="GO:0006574">
    <property type="term" value="P:L-valine catabolic process"/>
    <property type="evidence" value="ECO:0007669"/>
    <property type="project" value="UniProtKB-UniRule"/>
</dbReference>
<dbReference type="Proteomes" id="UP000236161">
    <property type="component" value="Unassembled WGS sequence"/>
</dbReference>
<dbReference type="SUPFAM" id="SSF52096">
    <property type="entry name" value="ClpP/crotonase"/>
    <property type="match status" value="1"/>
</dbReference>
<dbReference type="AlphaFoldDB" id="A0A2I0B9N6"/>
<feature type="domain" description="Enoyl-CoA hydratase/isomerase" evidence="7">
    <location>
        <begin position="72"/>
        <end position="417"/>
    </location>
</feature>
<dbReference type="InterPro" id="IPR045004">
    <property type="entry name" value="ECH_dom"/>
</dbReference>
<evidence type="ECO:0000256" key="3">
    <source>
        <dbReference type="ARBA" id="ARBA00022801"/>
    </source>
</evidence>
<proteinExistence type="inferred from homology"/>
<keyword evidence="4" id="KW-0809">Transit peptide</keyword>
<comment type="pathway">
    <text evidence="6">Amino-acid degradation; L-valine degradation.</text>
</comment>
<evidence type="ECO:0000256" key="1">
    <source>
        <dbReference type="ARBA" id="ARBA00004173"/>
    </source>
</evidence>
<comment type="subcellular location">
    <subcellularLocation>
        <location evidence="1">Mitochondrion</location>
    </subcellularLocation>
</comment>
<keyword evidence="9" id="KW-1185">Reference proteome</keyword>
<evidence type="ECO:0000313" key="8">
    <source>
        <dbReference type="EMBL" id="PKA64514.1"/>
    </source>
</evidence>
<dbReference type="EMBL" id="KZ451903">
    <property type="protein sequence ID" value="PKA64514.1"/>
    <property type="molecule type" value="Genomic_DNA"/>
</dbReference>
<dbReference type="InterPro" id="IPR032259">
    <property type="entry name" value="HIBYL-CoA-H"/>
</dbReference>
<evidence type="ECO:0000256" key="4">
    <source>
        <dbReference type="ARBA" id="ARBA00022946"/>
    </source>
</evidence>
<dbReference type="PANTHER" id="PTHR43176:SF5">
    <property type="entry name" value="3-HYDROXYISOBUTYRYL-COA HYDROLASE-LIKE PROTEIN 4, MITOCHONDRIAL"/>
    <property type="match status" value="1"/>
</dbReference>
<dbReference type="STRING" id="1088818.A0A2I0B9N6"/>
<reference evidence="8 9" key="1">
    <citation type="journal article" date="2017" name="Nature">
        <title>The Apostasia genome and the evolution of orchids.</title>
        <authorList>
            <person name="Zhang G.Q."/>
            <person name="Liu K.W."/>
            <person name="Li Z."/>
            <person name="Lohaus R."/>
            <person name="Hsiao Y.Y."/>
            <person name="Niu S.C."/>
            <person name="Wang J.Y."/>
            <person name="Lin Y.C."/>
            <person name="Xu Q."/>
            <person name="Chen L.J."/>
            <person name="Yoshida K."/>
            <person name="Fujiwara S."/>
            <person name="Wang Z.W."/>
            <person name="Zhang Y.Q."/>
            <person name="Mitsuda N."/>
            <person name="Wang M."/>
            <person name="Liu G.H."/>
            <person name="Pecoraro L."/>
            <person name="Huang H.X."/>
            <person name="Xiao X.J."/>
            <person name="Lin M."/>
            <person name="Wu X.Y."/>
            <person name="Wu W.L."/>
            <person name="Chen Y.Y."/>
            <person name="Chang S.B."/>
            <person name="Sakamoto S."/>
            <person name="Ohme-Takagi M."/>
            <person name="Yagi M."/>
            <person name="Zeng S.J."/>
            <person name="Shen C.Y."/>
            <person name="Yeh C.M."/>
            <person name="Luo Y.B."/>
            <person name="Tsai W.C."/>
            <person name="Van de Peer Y."/>
            <person name="Liu Z.J."/>
        </authorList>
    </citation>
    <scope>NUCLEOTIDE SEQUENCE [LARGE SCALE GENOMIC DNA]</scope>
    <source>
        <strain evidence="9">cv. Shenzhen</strain>
        <tissue evidence="8">Stem</tissue>
    </source>
</reference>
<dbReference type="FunFam" id="3.90.226.10:FF:000062">
    <property type="entry name" value="3-hydroxyisobutyryl-CoA hydrolase-like protein 3 mitochondrial"/>
    <property type="match status" value="1"/>
</dbReference>
<comment type="function">
    <text evidence="6">Hydrolyzes 3-hydroxyisobutyryl-CoA (HIBYL-CoA), a saline catabolite. Has high activity toward isobutyryl-CoA. Could be an isobutyryl-CoA dehydrogenase that functions in valine catabolism.</text>
</comment>
<dbReference type="OrthoDB" id="16820at2759"/>
<dbReference type="PANTHER" id="PTHR43176">
    <property type="entry name" value="3-HYDROXYISOBUTYRYL-COA HYDROLASE-RELATED"/>
    <property type="match status" value="1"/>
</dbReference>
<comment type="catalytic activity">
    <reaction evidence="6">
        <text>3-hydroxy-2-methylpropanoyl-CoA + H2O = 3-hydroxy-2-methylpropanoate + CoA + H(+)</text>
        <dbReference type="Rhea" id="RHEA:20888"/>
        <dbReference type="ChEBI" id="CHEBI:11805"/>
        <dbReference type="ChEBI" id="CHEBI:15377"/>
        <dbReference type="ChEBI" id="CHEBI:15378"/>
        <dbReference type="ChEBI" id="CHEBI:57287"/>
        <dbReference type="ChEBI" id="CHEBI:57340"/>
        <dbReference type="EC" id="3.1.2.4"/>
    </reaction>
</comment>